<feature type="domain" description="C3H1-type" evidence="6">
    <location>
        <begin position="90"/>
        <end position="117"/>
    </location>
</feature>
<evidence type="ECO:0000256" key="4">
    <source>
        <dbReference type="PROSITE-ProRule" id="PRU00723"/>
    </source>
</evidence>
<dbReference type="InterPro" id="IPR000571">
    <property type="entry name" value="Znf_CCCH"/>
</dbReference>
<dbReference type="Pfam" id="PF00642">
    <property type="entry name" value="zf-CCCH"/>
    <property type="match status" value="1"/>
</dbReference>
<dbReference type="GO" id="GO:0005829">
    <property type="term" value="C:cytosol"/>
    <property type="evidence" value="ECO:0007669"/>
    <property type="project" value="TreeGrafter"/>
</dbReference>
<evidence type="ECO:0000313" key="8">
    <source>
        <dbReference type="Proteomes" id="UP000245768"/>
    </source>
</evidence>
<dbReference type="PANTHER" id="PTHR12681:SF0">
    <property type="entry name" value="ZINC FINGER CCCH DOMAIN-CONTAINING PROTEIN 15"/>
    <property type="match status" value="1"/>
</dbReference>
<feature type="domain" description="C3H1-type" evidence="6">
    <location>
        <begin position="177"/>
        <end position="215"/>
    </location>
</feature>
<dbReference type="STRING" id="215250.A0A316YT99"/>
<dbReference type="PANTHER" id="PTHR12681">
    <property type="entry name" value="ZINC FINGER-CONTAINING PROTEIN P48ZNF"/>
    <property type="match status" value="1"/>
</dbReference>
<dbReference type="EMBL" id="KZ819636">
    <property type="protein sequence ID" value="PWN90965.1"/>
    <property type="molecule type" value="Genomic_DNA"/>
</dbReference>
<keyword evidence="1 4" id="KW-0479">Metal-binding</keyword>
<keyword evidence="3 4" id="KW-0862">Zinc</keyword>
<feature type="zinc finger region" description="C3H1-type" evidence="4">
    <location>
        <begin position="177"/>
        <end position="215"/>
    </location>
</feature>
<name>A0A316YT99_9BASI</name>
<evidence type="ECO:0000256" key="3">
    <source>
        <dbReference type="ARBA" id="ARBA00022833"/>
    </source>
</evidence>
<keyword evidence="8" id="KW-1185">Reference proteome</keyword>
<dbReference type="OrthoDB" id="278280at2759"/>
<sequence>MPPKKGGGGGAPAKVAVDKTFGMKNKKGGKAQQQIKTIQQQQQQAGKSREQLAKEKKKEDEKRLKAEAEKARKEDPSFAIAQPRVPFGVDPKTITCAFWKAGICDKGGKCKFAHKDEASRKTEKKDLYTDMREGDANAANGSANGGEGDDKKDDTMDKWDRAKLDSVILSKHGNPKSTTDKVCKFFLQAVEDGKYGWFWECPNGGEKCMYKHRLPPGFVLQSQKREKEEAEKANEISLEEFLETARHQLGSNLTPVTAETFATWKKQRVDKKQAEEEAIENKKKQQAQANKLAGLSGREMFTLNPDMFAAEDEDGAGDEFDMDKYFKNWEQARSDDGKADQNDDADIDEANAKLANVEV</sequence>
<dbReference type="Gene3D" id="6.20.400.10">
    <property type="match status" value="1"/>
</dbReference>
<feature type="compositionally biased region" description="Basic and acidic residues" evidence="5">
    <location>
        <begin position="121"/>
        <end position="135"/>
    </location>
</feature>
<feature type="region of interest" description="Disordered" evidence="5">
    <location>
        <begin position="23"/>
        <end position="77"/>
    </location>
</feature>
<dbReference type="GeneID" id="37046981"/>
<evidence type="ECO:0000313" key="7">
    <source>
        <dbReference type="EMBL" id="PWN90965.1"/>
    </source>
</evidence>
<evidence type="ECO:0000256" key="2">
    <source>
        <dbReference type="ARBA" id="ARBA00022771"/>
    </source>
</evidence>
<keyword evidence="2 4" id="KW-0863">Zinc-finger</keyword>
<dbReference type="InParanoid" id="A0A316YT99"/>
<dbReference type="Pfam" id="PF16543">
    <property type="entry name" value="DFRP_C"/>
    <property type="match status" value="1"/>
</dbReference>
<organism evidence="7 8">
    <name type="scientific">Acaromyces ingoldii</name>
    <dbReference type="NCBI Taxonomy" id="215250"/>
    <lineage>
        <taxon>Eukaryota</taxon>
        <taxon>Fungi</taxon>
        <taxon>Dikarya</taxon>
        <taxon>Basidiomycota</taxon>
        <taxon>Ustilaginomycotina</taxon>
        <taxon>Exobasidiomycetes</taxon>
        <taxon>Exobasidiales</taxon>
        <taxon>Cryptobasidiaceae</taxon>
        <taxon>Acaromyces</taxon>
    </lineage>
</organism>
<gene>
    <name evidence="7" type="ORF">FA10DRAFT_302149</name>
</gene>
<dbReference type="FunCoup" id="A0A316YT99">
    <property type="interactions" value="898"/>
</dbReference>
<feature type="compositionally biased region" description="Basic and acidic residues" evidence="5">
    <location>
        <begin position="47"/>
        <end position="76"/>
    </location>
</feature>
<feature type="compositionally biased region" description="Acidic residues" evidence="5">
    <location>
        <begin position="309"/>
        <end position="321"/>
    </location>
</feature>
<dbReference type="AlphaFoldDB" id="A0A316YT99"/>
<dbReference type="RefSeq" id="XP_025378163.1">
    <property type="nucleotide sequence ID" value="XM_025525065.1"/>
</dbReference>
<dbReference type="InterPro" id="IPR036855">
    <property type="entry name" value="Znf_CCCH_sf"/>
</dbReference>
<dbReference type="Gene3D" id="4.10.1000.10">
    <property type="entry name" value="Zinc finger, CCCH-type"/>
    <property type="match status" value="1"/>
</dbReference>
<feature type="compositionally biased region" description="Basic and acidic residues" evidence="5">
    <location>
        <begin position="271"/>
        <end position="283"/>
    </location>
</feature>
<feature type="compositionally biased region" description="Low complexity" evidence="5">
    <location>
        <begin position="30"/>
        <end position="46"/>
    </location>
</feature>
<evidence type="ECO:0000259" key="6">
    <source>
        <dbReference type="PROSITE" id="PS50103"/>
    </source>
</evidence>
<proteinExistence type="predicted"/>
<dbReference type="PROSITE" id="PS50103">
    <property type="entry name" value="ZF_C3H1"/>
    <property type="match status" value="2"/>
</dbReference>
<reference evidence="7 8" key="1">
    <citation type="journal article" date="2018" name="Mol. Biol. Evol.">
        <title>Broad Genomic Sampling Reveals a Smut Pathogenic Ancestry of the Fungal Clade Ustilaginomycotina.</title>
        <authorList>
            <person name="Kijpornyongpan T."/>
            <person name="Mondo S.J."/>
            <person name="Barry K."/>
            <person name="Sandor L."/>
            <person name="Lee J."/>
            <person name="Lipzen A."/>
            <person name="Pangilinan J."/>
            <person name="LaButti K."/>
            <person name="Hainaut M."/>
            <person name="Henrissat B."/>
            <person name="Grigoriev I.V."/>
            <person name="Spatafora J.W."/>
            <person name="Aime M.C."/>
        </authorList>
    </citation>
    <scope>NUCLEOTIDE SEQUENCE [LARGE SCALE GENOMIC DNA]</scope>
    <source>
        <strain evidence="7 8">MCA 4198</strain>
    </source>
</reference>
<feature type="region of interest" description="Disordered" evidence="5">
    <location>
        <begin position="271"/>
        <end position="293"/>
    </location>
</feature>
<feature type="region of interest" description="Disordered" evidence="5">
    <location>
        <begin position="121"/>
        <end position="155"/>
    </location>
</feature>
<feature type="zinc finger region" description="C3H1-type" evidence="4">
    <location>
        <begin position="90"/>
        <end position="117"/>
    </location>
</feature>
<feature type="compositionally biased region" description="Basic and acidic residues" evidence="5">
    <location>
        <begin position="322"/>
        <end position="341"/>
    </location>
</feature>
<dbReference type="InterPro" id="IPR032378">
    <property type="entry name" value="ZC3H15/TMA46_C"/>
</dbReference>
<dbReference type="SUPFAM" id="SSF90229">
    <property type="entry name" value="CCCH zinc finger"/>
    <property type="match status" value="1"/>
</dbReference>
<evidence type="ECO:0000256" key="1">
    <source>
        <dbReference type="ARBA" id="ARBA00022723"/>
    </source>
</evidence>
<dbReference type="GO" id="GO:0002181">
    <property type="term" value="P:cytoplasmic translation"/>
    <property type="evidence" value="ECO:0007669"/>
    <property type="project" value="TreeGrafter"/>
</dbReference>
<dbReference type="Proteomes" id="UP000245768">
    <property type="component" value="Unassembled WGS sequence"/>
</dbReference>
<dbReference type="GO" id="GO:0008270">
    <property type="term" value="F:zinc ion binding"/>
    <property type="evidence" value="ECO:0007669"/>
    <property type="project" value="UniProtKB-KW"/>
</dbReference>
<protein>
    <recommendedName>
        <fullName evidence="6">C3H1-type domain-containing protein</fullName>
    </recommendedName>
</protein>
<accession>A0A316YT99</accession>
<dbReference type="GO" id="GO:0003729">
    <property type="term" value="F:mRNA binding"/>
    <property type="evidence" value="ECO:0007669"/>
    <property type="project" value="TreeGrafter"/>
</dbReference>
<feature type="region of interest" description="Disordered" evidence="5">
    <location>
        <begin position="309"/>
        <end position="359"/>
    </location>
</feature>
<dbReference type="SMART" id="SM00356">
    <property type="entry name" value="ZnF_C3H1"/>
    <property type="match status" value="2"/>
</dbReference>
<evidence type="ECO:0000256" key="5">
    <source>
        <dbReference type="SAM" id="MobiDB-lite"/>
    </source>
</evidence>